<gene>
    <name evidence="2" type="ORF">NZH93_46630</name>
</gene>
<evidence type="ECO:0008006" key="4">
    <source>
        <dbReference type="Google" id="ProtNLM"/>
    </source>
</evidence>
<evidence type="ECO:0000313" key="2">
    <source>
        <dbReference type="EMBL" id="MCS7484354.1"/>
    </source>
</evidence>
<name>A0A9X2VX94_9PSEU</name>
<protein>
    <recommendedName>
        <fullName evidence="4">Secreted protein</fullName>
    </recommendedName>
</protein>
<evidence type="ECO:0000256" key="1">
    <source>
        <dbReference type="SAM" id="SignalP"/>
    </source>
</evidence>
<keyword evidence="1" id="KW-0732">Signal</keyword>
<accession>A0A9X2VX94</accession>
<dbReference type="Proteomes" id="UP001141259">
    <property type="component" value="Unassembled WGS sequence"/>
</dbReference>
<reference evidence="2" key="1">
    <citation type="submission" date="2022-08" db="EMBL/GenBank/DDBJ databases">
        <authorList>
            <person name="Tistechok S."/>
            <person name="Samborskyy M."/>
            <person name="Roman I."/>
        </authorList>
    </citation>
    <scope>NUCLEOTIDE SEQUENCE</scope>
    <source>
        <strain evidence="2">DSM 103496</strain>
    </source>
</reference>
<keyword evidence="3" id="KW-1185">Reference proteome</keyword>
<dbReference type="AlphaFoldDB" id="A0A9X2VX94"/>
<organism evidence="2 3">
    <name type="scientific">Umezawaea endophytica</name>
    <dbReference type="NCBI Taxonomy" id="1654476"/>
    <lineage>
        <taxon>Bacteria</taxon>
        <taxon>Bacillati</taxon>
        <taxon>Actinomycetota</taxon>
        <taxon>Actinomycetes</taxon>
        <taxon>Pseudonocardiales</taxon>
        <taxon>Pseudonocardiaceae</taxon>
        <taxon>Umezawaea</taxon>
    </lineage>
</organism>
<evidence type="ECO:0000313" key="3">
    <source>
        <dbReference type="Proteomes" id="UP001141259"/>
    </source>
</evidence>
<proteinExistence type="predicted"/>
<dbReference type="EMBL" id="JANYMP010000045">
    <property type="protein sequence ID" value="MCS7484354.1"/>
    <property type="molecule type" value="Genomic_DNA"/>
</dbReference>
<dbReference type="RefSeq" id="WP_259629805.1">
    <property type="nucleotide sequence ID" value="NZ_JANYMP010000045.1"/>
</dbReference>
<comment type="caution">
    <text evidence="2">The sequence shown here is derived from an EMBL/GenBank/DDBJ whole genome shotgun (WGS) entry which is preliminary data.</text>
</comment>
<feature type="chain" id="PRO_5040845412" description="Secreted protein" evidence="1">
    <location>
        <begin position="24"/>
        <end position="248"/>
    </location>
</feature>
<feature type="signal peptide" evidence="1">
    <location>
        <begin position="1"/>
        <end position="23"/>
    </location>
</feature>
<sequence length="248" mass="26191">MTRRLLVITVALLAVAQVLPAQAATAARLYRVYATREGLVGGTTANGHVIKDRDHFVALPSRRGLSGRDSGDLTVRVCATNGRCEWAPVWDVGPWNVKDDYWNDDREMWTDLPVGKPQAQAAFEDGHNGGKDQFGRKVGSPAAIDLADGTFWDGLKLTGSSWVTVQFLWTGSAPTGTVRALSVVRNGPRGSAAAVGFAAAYARVPLACSVEGESATGSEGTSTTWYRLSTGKYLGAAHIAGAPAVDAC</sequence>